<keyword evidence="2" id="KW-1185">Reference proteome</keyword>
<dbReference type="EMBL" id="SUMC01000237">
    <property type="protein sequence ID" value="TJZ94307.1"/>
    <property type="molecule type" value="Genomic_DNA"/>
</dbReference>
<evidence type="ECO:0000313" key="2">
    <source>
        <dbReference type="Proteomes" id="UP000305778"/>
    </source>
</evidence>
<evidence type="ECO:0000313" key="1">
    <source>
        <dbReference type="EMBL" id="TJZ94307.1"/>
    </source>
</evidence>
<protein>
    <submittedName>
        <fullName evidence="1">Phage integrase family protein</fullName>
    </submittedName>
</protein>
<gene>
    <name evidence="1" type="ORF">FCI23_54095</name>
</gene>
<sequence>MTAPGRPDLAVVDPIGLIVGLVTAVEHQLEPDRIRTVVISVAGGRAKSRRLAAHLAEHPSVLADGCSPAPRAVGDLLIAMREAGAQAISPPCCAECGRQLRTLQRRGQDWYCWNCGPQPELCAACGNTRRVASRDRAGQPRCGKCPDTDGRDPIAVIGALIAELDPQAGQEVIADAVHRSAPRPSYQQKLAWALESHPALLTGDGHLAPHRAILRLIDLLHEAGVAGIVRPSCPGCHRVVRIDKPLDGQRVCRTCIAHSRIEECSGCGARREPATRDDQGRPLCPNCLVNDPANLEPCINCGRRKVVNTRTPDGPLCSGCPSLPTATCSICGEEKPCGTSRTTGRAWCPDCQRHSSPCSACGGVAAVVSGTLDQPLCADCTAPEVWHTCPTCNDPDYPHPGQCARCLINRHLNELLGPPSNALHPGLEALRRNISTTEHPITARRWLNKPSVSPVLSDLAAGRRALTHEALDELPDSPPLAHLRQVLVGVGALPERDEYMVRLERFLTDLLASQQDPGQRKVLHQYAIWHLVRRLRRRNNGRPITPQQFISARQRTHAAVAFLKWLKAHDLTLDTCRQANLDRWLTDDSATYRQTAGHFIRWARTNKLTTVHVPAIRWNGPTQPLNNEHRWNVARRLLHDDTLKPEDRLAGLLLLLYAQGAAAIGRLTIEDVEIGAQEVRLHLGDAPVQLPEPVAELVRVVAANRKGHATIGALAPSPWLFPGGQPGRPISTTQLTQRLNQLGIRPNEARSTALFQLATEIPAAILARTLGIHTDVAVAWQRLSAGDWANYAAEVSQRPVRTDQSPASNT</sequence>
<organism evidence="1 2">
    <name type="scientific">Actinacidiphila oryziradicis</name>
    <dbReference type="NCBI Taxonomy" id="2571141"/>
    <lineage>
        <taxon>Bacteria</taxon>
        <taxon>Bacillati</taxon>
        <taxon>Actinomycetota</taxon>
        <taxon>Actinomycetes</taxon>
        <taxon>Kitasatosporales</taxon>
        <taxon>Streptomycetaceae</taxon>
        <taxon>Actinacidiphila</taxon>
    </lineage>
</organism>
<dbReference type="RefSeq" id="WP_136731547.1">
    <property type="nucleotide sequence ID" value="NZ_SUMC01000237.1"/>
</dbReference>
<reference evidence="1 2" key="1">
    <citation type="submission" date="2019-04" db="EMBL/GenBank/DDBJ databases">
        <title>Streptomyces oryziradicis sp. nov., a novel actinomycete isolated from rhizosphere soil of rice (Oryza sativa L.).</title>
        <authorList>
            <person name="Li C."/>
        </authorList>
    </citation>
    <scope>NUCLEOTIDE SEQUENCE [LARGE SCALE GENOMIC DNA]</scope>
    <source>
        <strain evidence="1 2">NEAU-C40</strain>
    </source>
</reference>
<comment type="caution">
    <text evidence="1">The sequence shown here is derived from an EMBL/GenBank/DDBJ whole genome shotgun (WGS) entry which is preliminary data.</text>
</comment>
<dbReference type="Proteomes" id="UP000305778">
    <property type="component" value="Unassembled WGS sequence"/>
</dbReference>
<dbReference type="OrthoDB" id="3405537at2"/>
<name>A0A4U0RGH4_9ACTN</name>
<proteinExistence type="predicted"/>
<dbReference type="AlphaFoldDB" id="A0A4U0RGH4"/>
<accession>A0A4U0RGH4</accession>